<evidence type="ECO:0000256" key="3">
    <source>
        <dbReference type="ARBA" id="ARBA00022840"/>
    </source>
</evidence>
<proteinExistence type="predicted"/>
<accession>A0ABN4YTF9</accession>
<dbReference type="Gene3D" id="2.40.100.10">
    <property type="entry name" value="Cyclophilin-like"/>
    <property type="match status" value="1"/>
</dbReference>
<dbReference type="Proteomes" id="UP000192486">
    <property type="component" value="Chromosome"/>
</dbReference>
<dbReference type="SMART" id="SM00797">
    <property type="entry name" value="AHS2"/>
    <property type="match status" value="1"/>
</dbReference>
<evidence type="ECO:0000313" key="5">
    <source>
        <dbReference type="EMBL" id="ARF15096.1"/>
    </source>
</evidence>
<organism evidence="5 6">
    <name type="scientific">Sporosarcina ureae</name>
    <dbReference type="NCBI Taxonomy" id="1571"/>
    <lineage>
        <taxon>Bacteria</taxon>
        <taxon>Bacillati</taxon>
        <taxon>Bacillota</taxon>
        <taxon>Bacilli</taxon>
        <taxon>Bacillales</taxon>
        <taxon>Caryophanaceae</taxon>
        <taxon>Sporosarcina</taxon>
    </lineage>
</organism>
<dbReference type="InterPro" id="IPR052708">
    <property type="entry name" value="PxpC"/>
</dbReference>
<evidence type="ECO:0000313" key="6">
    <source>
        <dbReference type="Proteomes" id="UP000192486"/>
    </source>
</evidence>
<keyword evidence="3" id="KW-0067">ATP-binding</keyword>
<keyword evidence="1" id="KW-0547">Nucleotide-binding</keyword>
<dbReference type="InterPro" id="IPR003778">
    <property type="entry name" value="CT_A_B"/>
</dbReference>
<name>A0ABN4YTF9_SPOUR</name>
<protein>
    <submittedName>
        <fullName evidence="5">KipI antagonist</fullName>
    </submittedName>
</protein>
<dbReference type="SUPFAM" id="SSF50891">
    <property type="entry name" value="Cyclophilin-like"/>
    <property type="match status" value="1"/>
</dbReference>
<dbReference type="NCBIfam" id="TIGR00724">
    <property type="entry name" value="urea_amlyse_rel"/>
    <property type="match status" value="1"/>
</dbReference>
<keyword evidence="6" id="KW-1185">Reference proteome</keyword>
<dbReference type="PANTHER" id="PTHR43309">
    <property type="entry name" value="5-OXOPROLINASE SUBUNIT C"/>
    <property type="match status" value="1"/>
</dbReference>
<dbReference type="Pfam" id="PF02626">
    <property type="entry name" value="CT_A_B"/>
    <property type="match status" value="1"/>
</dbReference>
<gene>
    <name evidence="5" type="ORF">SporoS204_13615</name>
</gene>
<reference evidence="5 6" key="1">
    <citation type="submission" date="2016-04" db="EMBL/GenBank/DDBJ databases">
        <title>Comparative Genomics and Epigenetics of Sporosarcina ureae.</title>
        <authorList>
            <person name="Oliver A.S."/>
            <person name="Cooper K.K."/>
        </authorList>
    </citation>
    <scope>NUCLEOTIDE SEQUENCE [LARGE SCALE GENOMIC DNA]</scope>
    <source>
        <strain evidence="5 6">S204</strain>
    </source>
</reference>
<dbReference type="RefSeq" id="WP_029052523.1">
    <property type="nucleotide sequence ID" value="NZ_CP015108.1"/>
</dbReference>
<evidence type="ECO:0000256" key="2">
    <source>
        <dbReference type="ARBA" id="ARBA00022801"/>
    </source>
</evidence>
<feature type="domain" description="Carboxyltransferase" evidence="4">
    <location>
        <begin position="24"/>
        <end position="315"/>
    </location>
</feature>
<sequence length="329" mass="35807">MSVNVLNAGLLTTIQDIGRTGSQKFGVLVSGAMDSYSMRIANLLVGNDEREGVLEITLFGTKLEFEEDTLIAITGGDLQTTIDGIPVANWRPLIVKKGSILKFGFAIEGCRAYLAIAGGLDIPVVMESKSTYMVAGIGGFKGRALKQNDQLSFGQLTESNKKVFALIEQVGTPDWAVPHHPLISLSSTQTIRIIEGTEYKHFDDASKQLLVREPYVVTPQSNRMGLRLEGQALALTEKLELLSEGVTFGTIQIPPNGKPIILMADRQTAGGYPKIGQVITADLGSLSQVKPNAKLYFKLITHAEAERELIAKEELINQIKIGVQHTLQY</sequence>
<dbReference type="PANTHER" id="PTHR43309:SF5">
    <property type="entry name" value="5-OXOPROLINASE SUBUNIT C"/>
    <property type="match status" value="1"/>
</dbReference>
<dbReference type="EMBL" id="CP015108">
    <property type="protein sequence ID" value="ARF15096.1"/>
    <property type="molecule type" value="Genomic_DNA"/>
</dbReference>
<evidence type="ECO:0000256" key="1">
    <source>
        <dbReference type="ARBA" id="ARBA00022741"/>
    </source>
</evidence>
<evidence type="ECO:0000259" key="4">
    <source>
        <dbReference type="SMART" id="SM00797"/>
    </source>
</evidence>
<dbReference type="InterPro" id="IPR029000">
    <property type="entry name" value="Cyclophilin-like_dom_sf"/>
</dbReference>
<keyword evidence="2" id="KW-0378">Hydrolase</keyword>